<dbReference type="SUPFAM" id="SSF48452">
    <property type="entry name" value="TPR-like"/>
    <property type="match status" value="3"/>
</dbReference>
<dbReference type="GO" id="GO:0004674">
    <property type="term" value="F:protein serine/threonine kinase activity"/>
    <property type="evidence" value="ECO:0007669"/>
    <property type="project" value="TreeGrafter"/>
</dbReference>
<keyword evidence="1" id="KW-0808">Transferase</keyword>
<keyword evidence="5" id="KW-0802">TPR repeat</keyword>
<dbReference type="SMART" id="SM00028">
    <property type="entry name" value="TPR"/>
    <property type="match status" value="7"/>
</dbReference>
<dbReference type="PANTHER" id="PTHR43289">
    <property type="entry name" value="MITOGEN-ACTIVATED PROTEIN KINASE KINASE KINASE 20-RELATED"/>
    <property type="match status" value="1"/>
</dbReference>
<dbReference type="Proteomes" id="UP000092695">
    <property type="component" value="Chromosome"/>
</dbReference>
<dbReference type="Gene3D" id="1.10.510.10">
    <property type="entry name" value="Transferase(Phosphotransferase) domain 1"/>
    <property type="match status" value="1"/>
</dbReference>
<dbReference type="GO" id="GO:0005524">
    <property type="term" value="F:ATP binding"/>
    <property type="evidence" value="ECO:0007669"/>
    <property type="project" value="UniProtKB-UniRule"/>
</dbReference>
<feature type="repeat" description="TPR" evidence="5">
    <location>
        <begin position="527"/>
        <end position="560"/>
    </location>
</feature>
<dbReference type="SUPFAM" id="SSF56112">
    <property type="entry name" value="Protein kinase-like (PK-like)"/>
    <property type="match status" value="1"/>
</dbReference>
<dbReference type="Pfam" id="PF00069">
    <property type="entry name" value="Pkinase"/>
    <property type="match status" value="1"/>
</dbReference>
<name>A0A193LJG4_9GAMM</name>
<dbReference type="RefSeq" id="WP_068618242.1">
    <property type="nucleotide sequence ID" value="NZ_CP016268.1"/>
</dbReference>
<evidence type="ECO:0000256" key="6">
    <source>
        <dbReference type="PROSITE-ProRule" id="PRU10141"/>
    </source>
</evidence>
<gene>
    <name evidence="8" type="ORF">BA177_17115</name>
</gene>
<keyword evidence="2 6" id="KW-0547">Nucleotide-binding</keyword>
<dbReference type="AlphaFoldDB" id="A0A193LJG4"/>
<evidence type="ECO:0000259" key="7">
    <source>
        <dbReference type="PROSITE" id="PS50011"/>
    </source>
</evidence>
<feature type="domain" description="Protein kinase" evidence="7">
    <location>
        <begin position="78"/>
        <end position="371"/>
    </location>
</feature>
<dbReference type="Pfam" id="PF13424">
    <property type="entry name" value="TPR_12"/>
    <property type="match status" value="2"/>
</dbReference>
<reference evidence="8 9" key="1">
    <citation type="submission" date="2016-06" db="EMBL/GenBank/DDBJ databases">
        <title>Complete genome sequence of a deep-branching marine Gamma Proteobacterium Woeseia oceani type strain XK5.</title>
        <authorList>
            <person name="Mu D."/>
            <person name="Du Z."/>
        </authorList>
    </citation>
    <scope>NUCLEOTIDE SEQUENCE [LARGE SCALE GENOMIC DNA]</scope>
    <source>
        <strain evidence="8 9">XK5</strain>
    </source>
</reference>
<dbReference type="PANTHER" id="PTHR43289:SF34">
    <property type="entry name" value="SERINE_THREONINE-PROTEIN KINASE YBDM-RELATED"/>
    <property type="match status" value="1"/>
</dbReference>
<protein>
    <recommendedName>
        <fullName evidence="7">Protein kinase domain-containing protein</fullName>
    </recommendedName>
</protein>
<evidence type="ECO:0000256" key="2">
    <source>
        <dbReference type="ARBA" id="ARBA00022741"/>
    </source>
</evidence>
<evidence type="ECO:0000256" key="3">
    <source>
        <dbReference type="ARBA" id="ARBA00022777"/>
    </source>
</evidence>
<keyword evidence="9" id="KW-1185">Reference proteome</keyword>
<dbReference type="STRING" id="1548547.BA177_17115"/>
<organism evidence="8 9">
    <name type="scientific">Woeseia oceani</name>
    <dbReference type="NCBI Taxonomy" id="1548547"/>
    <lineage>
        <taxon>Bacteria</taxon>
        <taxon>Pseudomonadati</taxon>
        <taxon>Pseudomonadota</taxon>
        <taxon>Gammaproteobacteria</taxon>
        <taxon>Woeseiales</taxon>
        <taxon>Woeseiaceae</taxon>
        <taxon>Woeseia</taxon>
    </lineage>
</organism>
<sequence>MAGSQSSKRVLDLCDEALGLPAAERDAFLASVCAGDERLRVSVDSVLLAVDQAGTFLLGGDDTRLDPVDLTGRRIDTYLVKESLGEGGMGSVYLAERHEPGYAQRVAIKFVHGHLLARELIERFNAERQLLAAMNHPYIAALIDSGTTDEGIPYIVMEYVDGLPIDRYCDDNKLSIRDRIRLIQKVAMAVQAAHQNLIVHRDLKPSNVLVTADGIPKLLDFGVAKLIRPDEADTHGNTTIFGHQAMTPDYASPEQILENKVTTASDVYSLGVLAYQILVGERPYHIETGNHRDFLKSVESLTVPKPSTRLNTIPSAELRRQIAVQRATTVERLQRALQGDIDNILLMALRQEPERRYATVAQFADDLGRYVDGLPVAAHADTFGYRAKKFLQRNWLPTGAAALIMLSLAGGIIAYATQAEEAKRQRDMAQAHALTAERTVGYLKDVLFAGDPFRSSENEQTVADVLTYAEKNLQQQYADEPALKATLLSALGDIHAARANYERSQALSAEAIGLYENELGTASNAAANAYRIHGLSLYYQDDYQQADAFFQTAIDIYQQTEDTDWGGLARAYDQMAMVQGNIADEQSALEYYNLALATYREHQLDDPDQLISILTNIGVANMQQGKYAAADPYFLEAIKLGRESGTSDAYMAVMVSNRAGVQKNLGHTDAATANYEEAVQMLERSLGPTHPETITSQTSLANHYRQVGDLGSAAATIRKAVAAAETSLPEVDFIASYVQNIGGAILCLGEDVPFGTQLAEKSLAARRALLPEGHWAIASGEGIVGMCYAAAGDFDKAETILRGAYEALRESRGEAHEVTLATRERLHELYLAWQKPQLAEKYALAP</sequence>
<proteinExistence type="predicted"/>
<accession>A0A193LJG4</accession>
<dbReference type="Gene3D" id="1.25.40.10">
    <property type="entry name" value="Tetratricopeptide repeat domain"/>
    <property type="match status" value="3"/>
</dbReference>
<evidence type="ECO:0000313" key="8">
    <source>
        <dbReference type="EMBL" id="ANO52680.1"/>
    </source>
</evidence>
<evidence type="ECO:0000256" key="4">
    <source>
        <dbReference type="ARBA" id="ARBA00022840"/>
    </source>
</evidence>
<dbReference type="EMBL" id="CP016268">
    <property type="protein sequence ID" value="ANO52680.1"/>
    <property type="molecule type" value="Genomic_DNA"/>
</dbReference>
<dbReference type="InterPro" id="IPR011990">
    <property type="entry name" value="TPR-like_helical_dom_sf"/>
</dbReference>
<evidence type="ECO:0000256" key="1">
    <source>
        <dbReference type="ARBA" id="ARBA00022679"/>
    </source>
</evidence>
<feature type="binding site" evidence="6">
    <location>
        <position position="109"/>
    </location>
    <ligand>
        <name>ATP</name>
        <dbReference type="ChEBI" id="CHEBI:30616"/>
    </ligand>
</feature>
<evidence type="ECO:0000256" key="5">
    <source>
        <dbReference type="PROSITE-ProRule" id="PRU00339"/>
    </source>
</evidence>
<dbReference type="PROSITE" id="PS50011">
    <property type="entry name" value="PROTEIN_KINASE_DOM"/>
    <property type="match status" value="1"/>
</dbReference>
<keyword evidence="3" id="KW-0418">Kinase</keyword>
<evidence type="ECO:0000313" key="9">
    <source>
        <dbReference type="Proteomes" id="UP000092695"/>
    </source>
</evidence>
<dbReference type="PROSITE" id="PS00108">
    <property type="entry name" value="PROTEIN_KINASE_ST"/>
    <property type="match status" value="1"/>
</dbReference>
<dbReference type="PROSITE" id="PS00107">
    <property type="entry name" value="PROTEIN_KINASE_ATP"/>
    <property type="match status" value="1"/>
</dbReference>
<dbReference type="KEGG" id="woc:BA177_17115"/>
<dbReference type="InterPro" id="IPR011009">
    <property type="entry name" value="Kinase-like_dom_sf"/>
</dbReference>
<dbReference type="Gene3D" id="3.30.200.20">
    <property type="entry name" value="Phosphorylase Kinase, domain 1"/>
    <property type="match status" value="1"/>
</dbReference>
<dbReference type="InterPro" id="IPR019734">
    <property type="entry name" value="TPR_rpt"/>
</dbReference>
<keyword evidence="4 6" id="KW-0067">ATP-binding</keyword>
<dbReference type="SMART" id="SM00220">
    <property type="entry name" value="S_TKc"/>
    <property type="match status" value="1"/>
</dbReference>
<dbReference type="InterPro" id="IPR000719">
    <property type="entry name" value="Prot_kinase_dom"/>
</dbReference>
<dbReference type="InterPro" id="IPR008271">
    <property type="entry name" value="Ser/Thr_kinase_AS"/>
</dbReference>
<dbReference type="OrthoDB" id="9801841at2"/>
<dbReference type="PROSITE" id="PS50005">
    <property type="entry name" value="TPR"/>
    <property type="match status" value="1"/>
</dbReference>
<dbReference type="Pfam" id="PF13374">
    <property type="entry name" value="TPR_10"/>
    <property type="match status" value="1"/>
</dbReference>
<dbReference type="InterPro" id="IPR017441">
    <property type="entry name" value="Protein_kinase_ATP_BS"/>
</dbReference>
<dbReference type="CDD" id="cd14014">
    <property type="entry name" value="STKc_PknB_like"/>
    <property type="match status" value="1"/>
</dbReference>